<comment type="subcellular location">
    <subcellularLocation>
        <location evidence="1">Membrane</location>
    </subcellularLocation>
</comment>
<evidence type="ECO:0000256" key="8">
    <source>
        <dbReference type="ARBA" id="ARBA00023136"/>
    </source>
</evidence>
<evidence type="ECO:0000256" key="12">
    <source>
        <dbReference type="ARBA" id="ARBA00043691"/>
    </source>
</evidence>
<evidence type="ECO:0000256" key="3">
    <source>
        <dbReference type="ARBA" id="ARBA00012976"/>
    </source>
</evidence>
<name>A0AAD9GZC8_9STRA</name>
<evidence type="ECO:0000256" key="7">
    <source>
        <dbReference type="ARBA" id="ARBA00022801"/>
    </source>
</evidence>
<dbReference type="EC" id="3.1.3.62" evidence="4"/>
<evidence type="ECO:0000256" key="1">
    <source>
        <dbReference type="ARBA" id="ARBA00004370"/>
    </source>
</evidence>
<dbReference type="Gene3D" id="3.40.50.1240">
    <property type="entry name" value="Phosphoglycerate mutase-like"/>
    <property type="match status" value="2"/>
</dbReference>
<comment type="caution">
    <text evidence="15">The sequence shown here is derived from an EMBL/GenBank/DDBJ whole genome shotgun (WGS) entry which is preliminary data.</text>
</comment>
<dbReference type="Pfam" id="PF00328">
    <property type="entry name" value="His_Phos_2"/>
    <property type="match status" value="2"/>
</dbReference>
<dbReference type="EC" id="3.1.3.80" evidence="3"/>
<feature type="region of interest" description="Disordered" evidence="14">
    <location>
        <begin position="926"/>
        <end position="969"/>
    </location>
</feature>
<dbReference type="GO" id="GO:0034417">
    <property type="term" value="F:bisphosphoglycerate 3-phosphatase activity"/>
    <property type="evidence" value="ECO:0007669"/>
    <property type="project" value="UniProtKB-EC"/>
</dbReference>
<dbReference type="PANTHER" id="PTHR20963">
    <property type="entry name" value="MULTIPLE INOSITOL POLYPHOSPHATE PHOSPHATASE-RELATED"/>
    <property type="match status" value="1"/>
</dbReference>
<feature type="compositionally biased region" description="Basic and acidic residues" evidence="14">
    <location>
        <begin position="952"/>
        <end position="969"/>
    </location>
</feature>
<dbReference type="InterPro" id="IPR000560">
    <property type="entry name" value="His_Pase_clade-2"/>
</dbReference>
<dbReference type="SUPFAM" id="SSF53254">
    <property type="entry name" value="Phosphoglycerate mutase-like"/>
    <property type="match status" value="2"/>
</dbReference>
<dbReference type="InterPro" id="IPR029033">
    <property type="entry name" value="His_PPase_superfam"/>
</dbReference>
<dbReference type="GO" id="GO:0003993">
    <property type="term" value="F:acid phosphatase activity"/>
    <property type="evidence" value="ECO:0007669"/>
    <property type="project" value="TreeGrafter"/>
</dbReference>
<evidence type="ECO:0000313" key="15">
    <source>
        <dbReference type="EMBL" id="KAK1947434.1"/>
    </source>
</evidence>
<evidence type="ECO:0000256" key="2">
    <source>
        <dbReference type="ARBA" id="ARBA00008422"/>
    </source>
</evidence>
<dbReference type="EMBL" id="JASMQC010000002">
    <property type="protein sequence ID" value="KAK1947434.1"/>
    <property type="molecule type" value="Genomic_DNA"/>
</dbReference>
<protein>
    <recommendedName>
        <fullName evidence="5">Multiple inositol polyphosphate phosphatase 1</fullName>
        <ecNumber evidence="4">3.1.3.62</ecNumber>
        <ecNumber evidence="3">3.1.3.80</ecNumber>
    </recommendedName>
    <alternativeName>
        <fullName evidence="9">2,3-bisphosphoglycerate 3-phosphatase</fullName>
    </alternativeName>
</protein>
<comment type="similarity">
    <text evidence="2">Belongs to the histidine acid phosphatase family. MINPP1 subfamily.</text>
</comment>
<comment type="catalytic activity">
    <reaction evidence="13">
        <text>(2R)-2,3-bisphosphoglycerate + H2O = (2R)-2-phosphoglycerate + phosphate</text>
        <dbReference type="Rhea" id="RHEA:27381"/>
        <dbReference type="ChEBI" id="CHEBI:15377"/>
        <dbReference type="ChEBI" id="CHEBI:43474"/>
        <dbReference type="ChEBI" id="CHEBI:58248"/>
        <dbReference type="ChEBI" id="CHEBI:58289"/>
        <dbReference type="EC" id="3.1.3.80"/>
    </reaction>
    <physiologicalReaction direction="left-to-right" evidence="13">
        <dbReference type="Rhea" id="RHEA:27382"/>
    </physiologicalReaction>
</comment>
<gene>
    <name evidence="15" type="ORF">P3T76_001444</name>
</gene>
<evidence type="ECO:0000256" key="4">
    <source>
        <dbReference type="ARBA" id="ARBA00013040"/>
    </source>
</evidence>
<evidence type="ECO:0000313" key="16">
    <source>
        <dbReference type="Proteomes" id="UP001259832"/>
    </source>
</evidence>
<evidence type="ECO:0000256" key="11">
    <source>
        <dbReference type="ARBA" id="ARBA00043671"/>
    </source>
</evidence>
<dbReference type="GO" id="GO:0016020">
    <property type="term" value="C:membrane"/>
    <property type="evidence" value="ECO:0007669"/>
    <property type="project" value="UniProtKB-SubCell"/>
</dbReference>
<reference evidence="15" key="1">
    <citation type="submission" date="2023-08" db="EMBL/GenBank/DDBJ databases">
        <title>Reference Genome Resource for the Citrus Pathogen Phytophthora citrophthora.</title>
        <authorList>
            <person name="Moller H."/>
            <person name="Coetzee B."/>
            <person name="Rose L.J."/>
            <person name="Van Niekerk J.M."/>
        </authorList>
    </citation>
    <scope>NUCLEOTIDE SEQUENCE</scope>
    <source>
        <strain evidence="15">STE-U-9442</strain>
    </source>
</reference>
<evidence type="ECO:0000256" key="13">
    <source>
        <dbReference type="ARBA" id="ARBA00043832"/>
    </source>
</evidence>
<dbReference type="AlphaFoldDB" id="A0AAD9GZC8"/>
<dbReference type="PROSITE" id="PS00616">
    <property type="entry name" value="HIS_ACID_PHOSPHAT_1"/>
    <property type="match status" value="1"/>
</dbReference>
<organism evidence="15 16">
    <name type="scientific">Phytophthora citrophthora</name>
    <dbReference type="NCBI Taxonomy" id="4793"/>
    <lineage>
        <taxon>Eukaryota</taxon>
        <taxon>Sar</taxon>
        <taxon>Stramenopiles</taxon>
        <taxon>Oomycota</taxon>
        <taxon>Peronosporomycetes</taxon>
        <taxon>Peronosporales</taxon>
        <taxon>Peronosporaceae</taxon>
        <taxon>Phytophthora</taxon>
    </lineage>
</organism>
<sequence>MLFASAFFSNPDAVEFIEYPDGNDSLLRFFDECDRYNAEIVDNNSALVEFNEFQKSTKKNESISFLKSQLNLPIDADLSAADAASVFSACAFDVMLYNVTTQWCSLVNPTFLNHLEYSDELETFYEQGPGYKINYEMSAVLLQDIYANMKSFIEGNTTIVANLRFAHAETTLPLMTLLGYGVREKLLASWSDAQIHSRGFRSSSLAPTASNIDFRLYRSKMNQKYYVSVWIQEIEAPLPGCDGALYCEISKVEDIWSYYINNYNFQTELQNVKMAKGFESFDIENPPVASSPALPVKAIGRYIVVTFLVSVILLIATSGIKDDNGIVAESDILNAADSSFINPLSFGTMTMYWDQRSASMSLIQSNVRVTGIQASELELVQIQQVSRHGSRYPTDNTMREIAELLYRLQANYSSVLPEWMNEYRLPYNMSVAGVLSSTGFDELASFGKRTRDSVGVAIPAKYNEKQFILAHTFKERTGDSAKAFASTFFNNPSEVKYIEYPQGKDPLIRFYDICDRYLSEVKHNPNASAELKAYGSSSQMNASIAHLKSELNLPDSMVFSVTDARAAFAACAFDIMVYGITSHWCSLMDQTFLDRLDYAEDLEAFYEQGAGYKINYEMAAVLLQDIFAFMKKFVAGETTVAGNLRFGHAETTIPLMTLLGYGDRTKLLASWTDDQIGSRGFRTSILSPTASNIDFRLYRGKKDKKYYVSVWIQEVEAPLPGCDGEMYCELSKVENLWSHYLNGYDFKTECAISKKKKSKNPHLLDHYVMAPRKLSLAYTPVSTHTSLEDALVALHALDSFDHVTAYNYGAFGTGRVYRCISHKPCGRRLRIIQTMNDEDEIPVTFQLSEHGEHGTELTNRKRVGIDVAIKPEADSLLVSGMDPEKCRAALQTKYADQPEMLAKIPGEGQLRNRRLTLKKHNWQTFEPGAHTATDTASTDVSARRSTRKRCKRSESLDGNPKDDGEPVIKDERHAVVIDLELNLEEGRRFGKRNLMEEFTALPGRPVFWSILKKTTVKSKPDGVVTEWITGQVVGWRTSENKPTEWVVRFTDGKKTNFKLEELVDEIRSAVLLGLNVTGKARAF</sequence>
<evidence type="ECO:0000256" key="10">
    <source>
        <dbReference type="ARBA" id="ARBA00043668"/>
    </source>
</evidence>
<comment type="catalytic activity">
    <reaction evidence="12">
        <text>1D-myo-inositol hexakisphosphate + H2O = 1D-myo-inositol 1,2,4,5,6-pentakisphosphate + phosphate</text>
        <dbReference type="Rhea" id="RHEA:16989"/>
        <dbReference type="ChEBI" id="CHEBI:15377"/>
        <dbReference type="ChEBI" id="CHEBI:43474"/>
        <dbReference type="ChEBI" id="CHEBI:57798"/>
        <dbReference type="ChEBI" id="CHEBI:58130"/>
        <dbReference type="EC" id="3.1.3.62"/>
    </reaction>
    <physiologicalReaction direction="left-to-right" evidence="12">
        <dbReference type="Rhea" id="RHEA:16990"/>
    </physiologicalReaction>
</comment>
<evidence type="ECO:0000256" key="9">
    <source>
        <dbReference type="ARBA" id="ARBA00031642"/>
    </source>
</evidence>
<comment type="catalytic activity">
    <reaction evidence="11">
        <text>1D-myo-inositol 1,2,4,5,6-pentakisphosphate + H2O = 1D-myo-inositol 1,2,5,6-tetrakisphosphate + phosphate</text>
        <dbReference type="Rhea" id="RHEA:77115"/>
        <dbReference type="ChEBI" id="CHEBI:15377"/>
        <dbReference type="ChEBI" id="CHEBI:43474"/>
        <dbReference type="ChEBI" id="CHEBI:57798"/>
        <dbReference type="ChEBI" id="CHEBI:195535"/>
        <dbReference type="EC" id="3.1.3.62"/>
    </reaction>
    <physiologicalReaction direction="left-to-right" evidence="11">
        <dbReference type="Rhea" id="RHEA:77116"/>
    </physiologicalReaction>
</comment>
<proteinExistence type="inferred from homology"/>
<feature type="compositionally biased region" description="Low complexity" evidence="14">
    <location>
        <begin position="929"/>
        <end position="940"/>
    </location>
</feature>
<evidence type="ECO:0000256" key="5">
    <source>
        <dbReference type="ARBA" id="ARBA00018097"/>
    </source>
</evidence>
<dbReference type="GO" id="GO:0052745">
    <property type="term" value="F:inositol phosphate phosphatase activity"/>
    <property type="evidence" value="ECO:0007669"/>
    <property type="project" value="TreeGrafter"/>
</dbReference>
<accession>A0AAD9GZC8</accession>
<keyword evidence="8" id="KW-0472">Membrane</keyword>
<evidence type="ECO:0000256" key="6">
    <source>
        <dbReference type="ARBA" id="ARBA00022729"/>
    </source>
</evidence>
<keyword evidence="7" id="KW-0378">Hydrolase</keyword>
<dbReference type="CDD" id="cd07061">
    <property type="entry name" value="HP_HAP_like"/>
    <property type="match status" value="2"/>
</dbReference>
<comment type="catalytic activity">
    <reaction evidence="10">
        <text>1D-myo-inositol 1,2,5,6-tetrakisphosphate + H2O = 1D-myo-inositol 1,2,6-trisphosphate + phosphate</text>
        <dbReference type="Rhea" id="RHEA:77119"/>
        <dbReference type="ChEBI" id="CHEBI:15377"/>
        <dbReference type="ChEBI" id="CHEBI:43474"/>
        <dbReference type="ChEBI" id="CHEBI:195535"/>
        <dbReference type="ChEBI" id="CHEBI:195537"/>
        <dbReference type="EC" id="3.1.3.62"/>
    </reaction>
    <physiologicalReaction direction="left-to-right" evidence="10">
        <dbReference type="Rhea" id="RHEA:77120"/>
    </physiologicalReaction>
</comment>
<dbReference type="InterPro" id="IPR033379">
    <property type="entry name" value="Acid_Pase_AS"/>
</dbReference>
<dbReference type="Proteomes" id="UP001259832">
    <property type="component" value="Unassembled WGS sequence"/>
</dbReference>
<keyword evidence="16" id="KW-1185">Reference proteome</keyword>
<dbReference type="PANTHER" id="PTHR20963:SF8">
    <property type="entry name" value="MULTIPLE INOSITOL POLYPHOSPHATE PHOSPHATASE 1"/>
    <property type="match status" value="1"/>
</dbReference>
<evidence type="ECO:0000256" key="14">
    <source>
        <dbReference type="SAM" id="MobiDB-lite"/>
    </source>
</evidence>
<keyword evidence="6" id="KW-0732">Signal</keyword>